<comment type="caution">
    <text evidence="5">The sequence shown here is derived from an EMBL/GenBank/DDBJ whole genome shotgun (WGS) entry which is preliminary data.</text>
</comment>
<organism evidence="5 6">
    <name type="scientific">Pseudofrankia asymbiotica</name>
    <dbReference type="NCBI Taxonomy" id="1834516"/>
    <lineage>
        <taxon>Bacteria</taxon>
        <taxon>Bacillati</taxon>
        <taxon>Actinomycetota</taxon>
        <taxon>Actinomycetes</taxon>
        <taxon>Frankiales</taxon>
        <taxon>Frankiaceae</taxon>
        <taxon>Pseudofrankia</taxon>
    </lineage>
</organism>
<proteinExistence type="predicted"/>
<feature type="domain" description="HTH gntR-type" evidence="4">
    <location>
        <begin position="1"/>
        <end position="66"/>
    </location>
</feature>
<dbReference type="InterPro" id="IPR011711">
    <property type="entry name" value="GntR_C"/>
</dbReference>
<dbReference type="PANTHER" id="PTHR43537:SF45">
    <property type="entry name" value="GNTR FAMILY REGULATORY PROTEIN"/>
    <property type="match status" value="1"/>
</dbReference>
<evidence type="ECO:0000259" key="4">
    <source>
        <dbReference type="PROSITE" id="PS50949"/>
    </source>
</evidence>
<protein>
    <submittedName>
        <fullName evidence="5">GntR family transcriptional regulator</fullName>
    </submittedName>
</protein>
<dbReference type="PANTHER" id="PTHR43537">
    <property type="entry name" value="TRANSCRIPTIONAL REGULATOR, GNTR FAMILY"/>
    <property type="match status" value="1"/>
</dbReference>
<dbReference type="Proteomes" id="UP000188929">
    <property type="component" value="Unassembled WGS sequence"/>
</dbReference>
<keyword evidence="1" id="KW-0805">Transcription regulation</keyword>
<dbReference type="PROSITE" id="PS50949">
    <property type="entry name" value="HTH_GNTR"/>
    <property type="match status" value="1"/>
</dbReference>
<keyword evidence="2" id="KW-0238">DNA-binding</keyword>
<dbReference type="SUPFAM" id="SSF46785">
    <property type="entry name" value="Winged helix' DNA-binding domain"/>
    <property type="match status" value="1"/>
</dbReference>
<evidence type="ECO:0000313" key="5">
    <source>
        <dbReference type="EMBL" id="ONH32009.1"/>
    </source>
</evidence>
<dbReference type="Pfam" id="PF07729">
    <property type="entry name" value="FCD"/>
    <property type="match status" value="1"/>
</dbReference>
<evidence type="ECO:0000256" key="3">
    <source>
        <dbReference type="ARBA" id="ARBA00023163"/>
    </source>
</evidence>
<dbReference type="InterPro" id="IPR000524">
    <property type="entry name" value="Tscrpt_reg_HTH_GntR"/>
</dbReference>
<evidence type="ECO:0000313" key="6">
    <source>
        <dbReference type="Proteomes" id="UP000188929"/>
    </source>
</evidence>
<dbReference type="AlphaFoldDB" id="A0A1V2IGH5"/>
<dbReference type="InterPro" id="IPR036390">
    <property type="entry name" value="WH_DNA-bd_sf"/>
</dbReference>
<dbReference type="GO" id="GO:0003677">
    <property type="term" value="F:DNA binding"/>
    <property type="evidence" value="ECO:0007669"/>
    <property type="project" value="UniProtKB-KW"/>
</dbReference>
<dbReference type="Pfam" id="PF00392">
    <property type="entry name" value="GntR"/>
    <property type="match status" value="1"/>
</dbReference>
<sequence length="215" mass="24526">MSRRIYDELREGIIRGRYPQGSRLAEQRLAEELRVSRVPLREAVPLLVVDGFVRTLPRRGAVVTTWTVDMAHELFDLRLCMEVGAARFAARQVARGQSVEPLRAALDRCREGVRTGDPYRISGDSTEFHEVVVDLTSNSLMRSVMRSVTGRMMWLFYLTSELNPDDALDGHEELLRAVESGNERVAESIAYAHIERDRDESMRVLVERRDVPDLA</sequence>
<dbReference type="CDD" id="cd07377">
    <property type="entry name" value="WHTH_GntR"/>
    <property type="match status" value="1"/>
</dbReference>
<keyword evidence="3" id="KW-0804">Transcription</keyword>
<dbReference type="STRING" id="1834516.BL253_06825"/>
<evidence type="ECO:0000256" key="1">
    <source>
        <dbReference type="ARBA" id="ARBA00023015"/>
    </source>
</evidence>
<dbReference type="InterPro" id="IPR036388">
    <property type="entry name" value="WH-like_DNA-bd_sf"/>
</dbReference>
<gene>
    <name evidence="5" type="ORF">BL253_06825</name>
</gene>
<dbReference type="Gene3D" id="1.10.10.10">
    <property type="entry name" value="Winged helix-like DNA-binding domain superfamily/Winged helix DNA-binding domain"/>
    <property type="match status" value="1"/>
</dbReference>
<dbReference type="Gene3D" id="1.20.120.530">
    <property type="entry name" value="GntR ligand-binding domain-like"/>
    <property type="match status" value="1"/>
</dbReference>
<name>A0A1V2IGH5_9ACTN</name>
<accession>A0A1V2IGH5</accession>
<dbReference type="SMART" id="SM00895">
    <property type="entry name" value="FCD"/>
    <property type="match status" value="1"/>
</dbReference>
<dbReference type="EMBL" id="MOMC01000014">
    <property type="protein sequence ID" value="ONH32009.1"/>
    <property type="molecule type" value="Genomic_DNA"/>
</dbReference>
<dbReference type="SMART" id="SM00345">
    <property type="entry name" value="HTH_GNTR"/>
    <property type="match status" value="1"/>
</dbReference>
<evidence type="ECO:0000256" key="2">
    <source>
        <dbReference type="ARBA" id="ARBA00023125"/>
    </source>
</evidence>
<dbReference type="SUPFAM" id="SSF48008">
    <property type="entry name" value="GntR ligand-binding domain-like"/>
    <property type="match status" value="1"/>
</dbReference>
<dbReference type="InterPro" id="IPR008920">
    <property type="entry name" value="TF_FadR/GntR_C"/>
</dbReference>
<keyword evidence="6" id="KW-1185">Reference proteome</keyword>
<dbReference type="GO" id="GO:0003700">
    <property type="term" value="F:DNA-binding transcription factor activity"/>
    <property type="evidence" value="ECO:0007669"/>
    <property type="project" value="InterPro"/>
</dbReference>
<reference evidence="6" key="1">
    <citation type="submission" date="2016-10" db="EMBL/GenBank/DDBJ databases">
        <title>Frankia sp. NRRL B-16386 Genome sequencing.</title>
        <authorList>
            <person name="Ghodhbane-Gtari F."/>
            <person name="Swanson E."/>
            <person name="Gueddou A."/>
            <person name="Hezbri K."/>
            <person name="Ktari K."/>
            <person name="Nouioui I."/>
            <person name="Morris K."/>
            <person name="Simpson S."/>
            <person name="Abebe-Akele F."/>
            <person name="Thomas K."/>
            <person name="Gtari M."/>
            <person name="Tisa L.S."/>
        </authorList>
    </citation>
    <scope>NUCLEOTIDE SEQUENCE [LARGE SCALE GENOMIC DNA]</scope>
    <source>
        <strain evidence="6">NRRL B-16386</strain>
    </source>
</reference>